<dbReference type="Pfam" id="PF14228">
    <property type="entry name" value="MOR2-PAG1_mid"/>
    <property type="match status" value="2"/>
</dbReference>
<sequence>MIEIPDLNSIYIPNLEQDATTINHQETDQNRQHNGQHNAPVNDVYVASPASPNTLPTRSIDQEPEMQEVSSSIDGFEMDSINFKTNSGLSFGSDQNITTQQVDYGQSETPTLATGLSFLPNNLNEHKTTFKLQEPPVNGHYQTDSADLHLFEASDQVGPIETPKFALKSKNTQLSLNQSLASPMSIMPQHDHTEPSPQLPAPLSSTSLQNVLTMNENGGGQGEGGGPSRRSLATDFKTPAEYTLHIIFTQFVRYAERKLNVFLDYSVTDESSLFSIFAEGSDPQFDKIVESLGYIARRKPKPVIDSVMFWRKSKSEVAANAAHEVEKVLIQARKTLPEDAQLALAAPAPPPPAPAPPKPKRSLSLMRNKSKSHRRNQSSVSTLSSDPEWMKKKQVVDSQVDVVKQTAINAEKKSLVSIYILCRVLMEVVKQTPTEVMGEDLGDKLEEIVYTQLKTTDPASTSQSIIRAANWTLFAQLLGLMSEKRFLSVSDRFVFDLEKLPQRINHEDEARLYLLISAMKYLKMNHYPPELFEDSKEFMQILAKFFERTTNEAVLYAYCDSISNLVLPLANNLTAEANDPGWNEGIEKIYNKAIDMWRKLPEASTSTSISSILHPQTSHFGSGWSHLMNVITATLSVSRKELFSAKWYAIIEQNAFKLKPKVDVHEKTAFVVYTSRLLWVYFNRVPDSLNSTIKKLDDFFKLILFHPVSTSKKQWLTPDFELIGALAQMIKIVGYNHLNYTLENVLLRLLRDAFSQSIEHLQTEKLMLVVRSYIKILKEFERKDKPQFPGIDQGEPTTSSQFQFVAKNSTNVGFHDEFGRTFGTLLKMLDHQYGVTLGDSGSAKSSSSFGFFSNESMTKISKDTQLELFADLIGAVPYTMVPTQGETQCASGLPLKQVVELLTRNAVHSSRKVSDASVDALKALSTRKNPTTLLNIFAKFAFQLSEKTSSVYDSNYLNSPTFIYLLKLYTELLDTWYQSFEVSSDPSGKNPLAQDDELMNKDVLNDLYQINHKHDLPKSNTGNELEWKTIINSVESIEGNGLFFLCSQDPQVRSYGIKILRTVDKFDQAIYNLTEREEFDHKSDPKDAKQHSRSSSKFAADFGTRIIHILEEIDFHDLIKPFKKELSLPERQRLLRLKSDKNVLIKVVESDYGIDSTMWFRLYPKILEILFVKCPMPVAMCRDIVCVSLVQMHELVFEFSESVKSNTSSLFSTRSSSTVAPEVLVNQWKLYLVFACITLTTTNEQKISFPTQPTHGRKRSLQMFIQHQKITSAKSIFRMVLPLLKSHQMMVREAVIVGLSHININIFKTFLENVPLVVQEWNTNVKSRNFADDRFRIEIIHILMNITDKYKSNSEIYGDDSIVTDLIAIVKNVKSFLTLSTVQVDIDFQRLRRYFCEFLENVFLALQGDKLDLWLPFEARMSCFNYLKEWCGYGDSSAITEERYNIITQKINERKDSPSAIALLEFERKRLEQSALSCMAILCSGKITQELDIPGAGVAYVSFDIPVLLNWIHALLEAEDRVQEIGKSALNNLLYNNYNHADIVMEVIRQCCTNSKSMPVYFCTYVDAFLSKDKSDSVSDELFVLACFLCGNGDIKVRQSAFKLLSELQKRIGGTSLDQFVETVYGDSFVGRRRVLGEIARVVCECDKERLYNRISYLAQFFNIVTSRENLAIILTTFLEKVELVKDDPSSIMVLNNLLEISIKYETDYSSIEAMWTVLSKDNFDITFEYILNTCLEYRNAFLVDKARQVVDYLAAAHSDKLYVLRKLISNLQPKSMIPPAAKPIEVPSLYPYVSDLSEVLDYNEKDAAFSLGQISVIFIVDLIEKCPILDEKLPLLLHISFTLLDHYLVLVREQAGKLLIRLVHTLATDPNDVVSHIRNKDHIRSLWVYDDLNNDKKGARTPNNMISLVRNVLQAFSKIPTLQDDWSRIALTWGTTCAVRHSACRSFQIFRVLISFLDLSILKAMFHRLSNTISDESADIQGFAMQILMTLNAIAAELDSQMLIDFPQHFWSSVACLSTIHEQEFIEVLSTMNKFISKIDLNATDTINCLISTFPPKWEGKFEGLQQIVTVGLRSSASWEPTLNFIDKLLSIKDSEIVGMGDPRVITALIANMPVFLNALETKTITPQIEKTATAIAHLAEDKPSLAKILTSLGKNKFRSKKDFVVQMVTTLRQLYFPDYEVMILISLLKILSNPTEFIRREILVFLRAIIPYIDFKKEEFIGLGADLISPLLRLLLTDFAEPALEVLDETDVISGSLMDRDILRMSLGNTSIKKEYENTATLFGIPEESGWSIPMPAVTAASTRNNVHAVFSTCVAPTTVVDEQENNEEIQFHMEDYYSPSIHDNGDAVSVSVDETTLSNMWAALDDFDSFFNTDKMVKRKTISSPIEARPLNKASPIESAPNTYDKKVSAILNKTLTTNSRNNLLDYIGETEQQPHASPAISSRRSYIPFRNRSLAKTRESLTTPTLGADMSPHTPSSASIVANSFNGSDVTQQAMSPDSTRLDGLLGKRSRKRMG</sequence>
<dbReference type="Pfam" id="PF14225">
    <property type="entry name" value="MOR2-PAG1_C"/>
    <property type="match status" value="1"/>
</dbReference>
<dbReference type="InterPro" id="IPR039867">
    <property type="entry name" value="Furry/Tao3/Mor2"/>
</dbReference>
<dbReference type="SUPFAM" id="SSF48371">
    <property type="entry name" value="ARM repeat"/>
    <property type="match status" value="2"/>
</dbReference>
<feature type="domain" description="Cell morphogenesis central region" evidence="4">
    <location>
        <begin position="1815"/>
        <end position="1956"/>
    </location>
</feature>
<accession>A0A8X7NJI3</accession>
<dbReference type="PANTHER" id="PTHR12295">
    <property type="entry name" value="FURRY-RELATED"/>
    <property type="match status" value="1"/>
</dbReference>
<protein>
    <submittedName>
        <fullName evidence="5">Cell morphogenesis N-terminal family protein</fullName>
    </submittedName>
</protein>
<feature type="compositionally biased region" description="Polar residues" evidence="1">
    <location>
        <begin position="50"/>
        <end position="59"/>
    </location>
</feature>
<dbReference type="Proteomes" id="UP000590412">
    <property type="component" value="Unassembled WGS sequence"/>
</dbReference>
<comment type="caution">
    <text evidence="5">The sequence shown here is derived from an EMBL/GenBank/DDBJ whole genome shotgun (WGS) entry which is preliminary data.</text>
</comment>
<evidence type="ECO:0000313" key="5">
    <source>
        <dbReference type="EMBL" id="KAF6049001.1"/>
    </source>
</evidence>
<proteinExistence type="predicted"/>
<dbReference type="InterPro" id="IPR016024">
    <property type="entry name" value="ARM-type_fold"/>
</dbReference>
<dbReference type="PANTHER" id="PTHR12295:SF30">
    <property type="entry name" value="PROTEIN FURRY"/>
    <property type="match status" value="1"/>
</dbReference>
<dbReference type="EMBL" id="JABWAB010000006">
    <property type="protein sequence ID" value="KAF6049001.1"/>
    <property type="molecule type" value="Genomic_DNA"/>
</dbReference>
<reference evidence="5" key="1">
    <citation type="submission" date="2020-03" db="EMBL/GenBank/DDBJ databases">
        <title>FDA dAtabase for Regulatory Grade micrObial Sequences (FDA-ARGOS): Supporting development and validation of Infectious Disease Dx tests.</title>
        <authorList>
            <person name="Campos J."/>
            <person name="Goldberg B."/>
            <person name="Tallon L."/>
            <person name="Sadzewicz L."/>
            <person name="Vavikolanu K."/>
            <person name="Mehta A."/>
            <person name="Aluvathingal J."/>
            <person name="Nadendla S."/>
            <person name="Nandy P."/>
            <person name="Geyer C."/>
            <person name="Yan Y."/>
            <person name="Sichtig H."/>
        </authorList>
    </citation>
    <scope>NUCLEOTIDE SEQUENCE [LARGE SCALE GENOMIC DNA]</scope>
    <source>
        <strain evidence="5">FDAARGOS_652</strain>
    </source>
</reference>
<evidence type="ECO:0000256" key="1">
    <source>
        <dbReference type="SAM" id="MobiDB-lite"/>
    </source>
</evidence>
<dbReference type="InterPro" id="IPR029473">
    <property type="entry name" value="MOR2-PAG1_mid"/>
</dbReference>
<feature type="domain" description="Cell morphogenesis protein C-terminal" evidence="3">
    <location>
        <begin position="2008"/>
        <end position="2256"/>
    </location>
</feature>
<feature type="region of interest" description="Disordered" evidence="1">
    <location>
        <begin position="2457"/>
        <end position="2519"/>
    </location>
</feature>
<dbReference type="GO" id="GO:0000902">
    <property type="term" value="P:cell morphogenesis"/>
    <property type="evidence" value="ECO:0007669"/>
    <property type="project" value="InterPro"/>
</dbReference>
<dbReference type="GO" id="GO:0030427">
    <property type="term" value="C:site of polarized growth"/>
    <property type="evidence" value="ECO:0007669"/>
    <property type="project" value="TreeGrafter"/>
</dbReference>
<evidence type="ECO:0000259" key="4">
    <source>
        <dbReference type="Pfam" id="PF14228"/>
    </source>
</evidence>
<dbReference type="OrthoDB" id="6287725at2759"/>
<dbReference type="Pfam" id="PF14222">
    <property type="entry name" value="MOR2-PAG1_N"/>
    <property type="match status" value="1"/>
</dbReference>
<feature type="domain" description="Cell morphogenesis protein N-terminal" evidence="2">
    <location>
        <begin position="411"/>
        <end position="976"/>
    </location>
</feature>
<gene>
    <name evidence="5" type="ORF">FOB60_004384</name>
</gene>
<feature type="compositionally biased region" description="Pro residues" evidence="1">
    <location>
        <begin position="347"/>
        <end position="357"/>
    </location>
</feature>
<evidence type="ECO:0000259" key="2">
    <source>
        <dbReference type="Pfam" id="PF14222"/>
    </source>
</evidence>
<evidence type="ECO:0000313" key="6">
    <source>
        <dbReference type="Proteomes" id="UP000590412"/>
    </source>
</evidence>
<dbReference type="InterPro" id="IPR025614">
    <property type="entry name" value="Cell_morpho_N"/>
</dbReference>
<evidence type="ECO:0000259" key="3">
    <source>
        <dbReference type="Pfam" id="PF14225"/>
    </source>
</evidence>
<dbReference type="InterPro" id="IPR025481">
    <property type="entry name" value="Cell_Morphogen_C"/>
</dbReference>
<feature type="domain" description="Cell morphogenesis central region" evidence="4">
    <location>
        <begin position="1037"/>
        <end position="1432"/>
    </location>
</feature>
<feature type="compositionally biased region" description="Polar residues" evidence="1">
    <location>
        <begin position="2477"/>
        <end position="2503"/>
    </location>
</feature>
<feature type="region of interest" description="Disordered" evidence="1">
    <location>
        <begin position="28"/>
        <end position="69"/>
    </location>
</feature>
<dbReference type="GO" id="GO:0005938">
    <property type="term" value="C:cell cortex"/>
    <property type="evidence" value="ECO:0007669"/>
    <property type="project" value="TreeGrafter"/>
</dbReference>
<name>A0A8X7NJI3_CANPA</name>
<feature type="region of interest" description="Disordered" evidence="1">
    <location>
        <begin position="344"/>
        <end position="386"/>
    </location>
</feature>
<organism evidence="5 6">
    <name type="scientific">Candida parapsilosis</name>
    <name type="common">Yeast</name>
    <dbReference type="NCBI Taxonomy" id="5480"/>
    <lineage>
        <taxon>Eukaryota</taxon>
        <taxon>Fungi</taxon>
        <taxon>Dikarya</taxon>
        <taxon>Ascomycota</taxon>
        <taxon>Saccharomycotina</taxon>
        <taxon>Pichiomycetes</taxon>
        <taxon>Debaryomycetaceae</taxon>
        <taxon>Candida/Lodderomyces clade</taxon>
        <taxon>Candida</taxon>
    </lineage>
</organism>